<dbReference type="SMART" id="SM00226">
    <property type="entry name" value="LMWPc"/>
    <property type="match status" value="1"/>
</dbReference>
<dbReference type="Proteomes" id="UP001597541">
    <property type="component" value="Unassembled WGS sequence"/>
</dbReference>
<gene>
    <name evidence="2" type="ORF">ACFSUF_04115</name>
</gene>
<evidence type="ECO:0000313" key="2">
    <source>
        <dbReference type="EMBL" id="MFD2611603.1"/>
    </source>
</evidence>
<dbReference type="InterPro" id="IPR050438">
    <property type="entry name" value="LMW_PTPase"/>
</dbReference>
<dbReference type="InterPro" id="IPR036196">
    <property type="entry name" value="Ptyr_pPase_sf"/>
</dbReference>
<dbReference type="InterPro" id="IPR023485">
    <property type="entry name" value="Ptyr_pPase"/>
</dbReference>
<protein>
    <submittedName>
        <fullName evidence="2">Low molecular weight phosphatase family protein</fullName>
    </submittedName>
</protein>
<dbReference type="EMBL" id="JBHUME010000005">
    <property type="protein sequence ID" value="MFD2611603.1"/>
    <property type="molecule type" value="Genomic_DNA"/>
</dbReference>
<dbReference type="PANTHER" id="PTHR11717">
    <property type="entry name" value="LOW MOLECULAR WEIGHT PROTEIN TYROSINE PHOSPHATASE"/>
    <property type="match status" value="1"/>
</dbReference>
<keyword evidence="3" id="KW-1185">Reference proteome</keyword>
<proteinExistence type="predicted"/>
<organism evidence="2 3">
    <name type="scientific">Paenibacillus gansuensis</name>
    <dbReference type="NCBI Taxonomy" id="306542"/>
    <lineage>
        <taxon>Bacteria</taxon>
        <taxon>Bacillati</taxon>
        <taxon>Bacillota</taxon>
        <taxon>Bacilli</taxon>
        <taxon>Bacillales</taxon>
        <taxon>Paenibacillaceae</taxon>
        <taxon>Paenibacillus</taxon>
    </lineage>
</organism>
<dbReference type="RefSeq" id="WP_377600429.1">
    <property type="nucleotide sequence ID" value="NZ_JBHUME010000005.1"/>
</dbReference>
<evidence type="ECO:0000259" key="1">
    <source>
        <dbReference type="SMART" id="SM00226"/>
    </source>
</evidence>
<dbReference type="Gene3D" id="3.40.50.2300">
    <property type="match status" value="1"/>
</dbReference>
<feature type="domain" description="Phosphotyrosine protein phosphatase I" evidence="1">
    <location>
        <begin position="1"/>
        <end position="140"/>
    </location>
</feature>
<dbReference type="Pfam" id="PF01451">
    <property type="entry name" value="LMWPc"/>
    <property type="match status" value="1"/>
</dbReference>
<accession>A0ABW5P8V6</accession>
<name>A0ABW5P8V6_9BACL</name>
<comment type="caution">
    <text evidence="2">The sequence shown here is derived from an EMBL/GenBank/DDBJ whole genome shotgun (WGS) entry which is preliminary data.</text>
</comment>
<evidence type="ECO:0000313" key="3">
    <source>
        <dbReference type="Proteomes" id="UP001597541"/>
    </source>
</evidence>
<reference evidence="3" key="1">
    <citation type="journal article" date="2019" name="Int. J. Syst. Evol. Microbiol.">
        <title>The Global Catalogue of Microorganisms (GCM) 10K type strain sequencing project: providing services to taxonomists for standard genome sequencing and annotation.</title>
        <authorList>
            <consortium name="The Broad Institute Genomics Platform"/>
            <consortium name="The Broad Institute Genome Sequencing Center for Infectious Disease"/>
            <person name="Wu L."/>
            <person name="Ma J."/>
        </authorList>
    </citation>
    <scope>NUCLEOTIDE SEQUENCE [LARGE SCALE GENOMIC DNA]</scope>
    <source>
        <strain evidence="3">KCTC 3950</strain>
    </source>
</reference>
<sequence>MKILFVCTDNYTRSVIAEYCMKDYLKGRNNTSVNVASAGIRATSDISNYSNAHFGIMHEMGIDTTGFTRTQFKESFFEEYDVIIGMSELHKEHLRQSYNKNILLFNEVLNGGTTPVNIGHPNSPTFLEDMKQLIIFFREAIPIVLQKINMNISK</sequence>
<dbReference type="PANTHER" id="PTHR11717:SF31">
    <property type="entry name" value="LOW MOLECULAR WEIGHT PROTEIN-TYROSINE-PHOSPHATASE ETP-RELATED"/>
    <property type="match status" value="1"/>
</dbReference>
<dbReference type="SUPFAM" id="SSF52788">
    <property type="entry name" value="Phosphotyrosine protein phosphatases I"/>
    <property type="match status" value="1"/>
</dbReference>